<evidence type="ECO:0000313" key="2">
    <source>
        <dbReference type="Proteomes" id="UP000000822"/>
    </source>
</evidence>
<proteinExistence type="predicted"/>
<dbReference type="AlphaFoldDB" id="Q8EKZ2"/>
<sequence>MLNLENQVQAGIIQKTNEKTILSILY</sequence>
<gene>
    <name evidence="1" type="ordered locus">OB3440</name>
</gene>
<organism evidence="1 2">
    <name type="scientific">Oceanobacillus iheyensis (strain DSM 14371 / CIP 107618 / JCM 11309 / KCTC 3954 / HTE831)</name>
    <dbReference type="NCBI Taxonomy" id="221109"/>
    <lineage>
        <taxon>Bacteria</taxon>
        <taxon>Bacillati</taxon>
        <taxon>Bacillota</taxon>
        <taxon>Bacilli</taxon>
        <taxon>Bacillales</taxon>
        <taxon>Bacillaceae</taxon>
        <taxon>Oceanobacillus</taxon>
    </lineage>
</organism>
<accession>Q8EKZ2</accession>
<dbReference type="Proteomes" id="UP000000822">
    <property type="component" value="Chromosome"/>
</dbReference>
<name>Q8EKZ2_OCEIH</name>
<dbReference type="EMBL" id="BA000028">
    <property type="protein sequence ID" value="BAC15396.1"/>
    <property type="molecule type" value="Genomic_DNA"/>
</dbReference>
<keyword evidence="2" id="KW-1185">Reference proteome</keyword>
<dbReference type="KEGG" id="oih:OB3440"/>
<reference evidence="1 2" key="2">
    <citation type="journal article" date="2002" name="Nucleic Acids Res.">
        <title>Genome sequence of Oceanobacillus iheyensis isolated from the Iheya Ridge and its unexpected adaptive capabilities to extreme environments.</title>
        <authorList>
            <person name="Takami H."/>
            <person name="Takaki Y."/>
            <person name="Uchiyama I."/>
        </authorList>
    </citation>
    <scope>NUCLEOTIDE SEQUENCE [LARGE SCALE GENOMIC DNA]</scope>
    <source>
        <strain evidence="2">DSM 14371 / CIP 107618 / JCM 11309 / KCTC 3954 / HTE831</strain>
    </source>
</reference>
<evidence type="ECO:0000313" key="1">
    <source>
        <dbReference type="EMBL" id="BAC15396.1"/>
    </source>
</evidence>
<dbReference type="HOGENOM" id="CLU_3416906_0_0_9"/>
<reference evidence="1 2" key="1">
    <citation type="journal article" date="2001" name="FEMS Microbiol. Lett.">
        <title>Oceanobacillus iheyensis gen. nov., sp. nov., a deep-sea extremely halotolerant and alkaliphilic species isolated from a depth of 1050 m on the Iheya Ridge.</title>
        <authorList>
            <person name="Lu J."/>
            <person name="Nogi Y."/>
            <person name="Takami H."/>
        </authorList>
    </citation>
    <scope>NUCLEOTIDE SEQUENCE [LARGE SCALE GENOMIC DNA]</scope>
    <source>
        <strain evidence="2">DSM 14371 / CIP 107618 / JCM 11309 / KCTC 3954 / HTE831</strain>
    </source>
</reference>
<dbReference type="STRING" id="221109.gene:10735692"/>
<protein>
    <submittedName>
        <fullName evidence="1">Uncharacterized protein</fullName>
    </submittedName>
</protein>